<evidence type="ECO:0000313" key="2">
    <source>
        <dbReference type="EMBL" id="MEE3717621.1"/>
    </source>
</evidence>
<gene>
    <name evidence="2" type="ORF">V2H45_12725</name>
</gene>
<sequence length="405" mass="46704">MLLGKSRTYHDPLHGAITLDGDDPVEALLIRLIDTPEFQRLRRIRQLDTASLTFHGAEGSRFTHSLGVMALTRRAFDQILQRYPYLAGHRAAVLSAALLHDLGHGPFSHAGEEMFGSQHEVWTRRLLQSPAIAKVLENYDSELTAALEQIFTKQYPVPLAYQLVSSQLDCDRLDYLQRDSYFTGAKYGQLDLDRILMAMSYDPITQRLVVNRKGLVAIEHYLTVRYFMYLQVYNHPKNLASRFTLTKIYERAKLLLRSGEIEADRIVKAWLSQDPQTLNCEQYLAADDIVFTYHLHRWRESNDRILVDLCRRYLDRDIFKATDISDKSLSDREASLEAWQAKLRMQGLDPEYYCGIRVALTKGYTLYQQGIEIQTTQGLKDIAQLSPLVQTLSQPIQRAWLVHPR</sequence>
<evidence type="ECO:0000259" key="1">
    <source>
        <dbReference type="PROSITE" id="PS51831"/>
    </source>
</evidence>
<comment type="caution">
    <text evidence="2">The sequence shown here is derived from an EMBL/GenBank/DDBJ whole genome shotgun (WGS) entry which is preliminary data.</text>
</comment>
<proteinExistence type="predicted"/>
<dbReference type="EMBL" id="JAZBJZ010000047">
    <property type="protein sequence ID" value="MEE3717621.1"/>
    <property type="molecule type" value="Genomic_DNA"/>
</dbReference>
<dbReference type="InterPro" id="IPR006674">
    <property type="entry name" value="HD_domain"/>
</dbReference>
<dbReference type="PROSITE" id="PS51831">
    <property type="entry name" value="HD"/>
    <property type="match status" value="1"/>
</dbReference>
<accession>A0AAW9Q4T0</accession>
<dbReference type="PANTHER" id="PTHR11373:SF4">
    <property type="entry name" value="DEOXYNUCLEOSIDE TRIPHOSPHATE TRIPHOSPHOHYDROLASE SAMHD1"/>
    <property type="match status" value="1"/>
</dbReference>
<dbReference type="Pfam" id="PF01966">
    <property type="entry name" value="HD"/>
    <property type="match status" value="1"/>
</dbReference>
<feature type="domain" description="HD" evidence="1">
    <location>
        <begin position="61"/>
        <end position="176"/>
    </location>
</feature>
<dbReference type="GO" id="GO:0006203">
    <property type="term" value="P:dGTP catabolic process"/>
    <property type="evidence" value="ECO:0007669"/>
    <property type="project" value="TreeGrafter"/>
</dbReference>
<dbReference type="CDD" id="cd00077">
    <property type="entry name" value="HDc"/>
    <property type="match status" value="1"/>
</dbReference>
<dbReference type="InterPro" id="IPR003607">
    <property type="entry name" value="HD/PDEase_dom"/>
</dbReference>
<dbReference type="Proteomes" id="UP001333818">
    <property type="component" value="Unassembled WGS sequence"/>
</dbReference>
<dbReference type="SUPFAM" id="SSF109604">
    <property type="entry name" value="HD-domain/PDEase-like"/>
    <property type="match status" value="1"/>
</dbReference>
<protein>
    <submittedName>
        <fullName evidence="2">HD domain-containing protein</fullName>
    </submittedName>
</protein>
<name>A0AAW9Q4T0_9CYAN</name>
<reference evidence="2" key="1">
    <citation type="submission" date="2024-01" db="EMBL/GenBank/DDBJ databases">
        <title>Bank of Algae and Cyanobacteria of the Azores (BACA) strain genomes.</title>
        <authorList>
            <person name="Luz R."/>
            <person name="Cordeiro R."/>
            <person name="Fonseca A."/>
            <person name="Goncalves V."/>
        </authorList>
    </citation>
    <scope>NUCLEOTIDE SEQUENCE</scope>
    <source>
        <strain evidence="2">BACA0141</strain>
    </source>
</reference>
<dbReference type="RefSeq" id="WP_330484051.1">
    <property type="nucleotide sequence ID" value="NZ_JAZBJZ010000047.1"/>
</dbReference>
<evidence type="ECO:0000313" key="3">
    <source>
        <dbReference type="Proteomes" id="UP001333818"/>
    </source>
</evidence>
<dbReference type="PANTHER" id="PTHR11373">
    <property type="entry name" value="DEOXYNUCLEOSIDE TRIPHOSPHATE TRIPHOSPHOHYDROLASE"/>
    <property type="match status" value="1"/>
</dbReference>
<dbReference type="InterPro" id="IPR050135">
    <property type="entry name" value="dGTPase-like"/>
</dbReference>
<dbReference type="SMART" id="SM00471">
    <property type="entry name" value="HDc"/>
    <property type="match status" value="1"/>
</dbReference>
<organism evidence="2 3">
    <name type="scientific">Tumidithrix elongata BACA0141</name>
    <dbReference type="NCBI Taxonomy" id="2716417"/>
    <lineage>
        <taxon>Bacteria</taxon>
        <taxon>Bacillati</taxon>
        <taxon>Cyanobacteriota</taxon>
        <taxon>Cyanophyceae</taxon>
        <taxon>Pseudanabaenales</taxon>
        <taxon>Pseudanabaenaceae</taxon>
        <taxon>Tumidithrix</taxon>
        <taxon>Tumidithrix elongata</taxon>
    </lineage>
</organism>
<keyword evidence="3" id="KW-1185">Reference proteome</keyword>
<dbReference type="GO" id="GO:0008832">
    <property type="term" value="F:dGTPase activity"/>
    <property type="evidence" value="ECO:0007669"/>
    <property type="project" value="TreeGrafter"/>
</dbReference>
<dbReference type="AlphaFoldDB" id="A0AAW9Q4T0"/>
<dbReference type="Gene3D" id="1.10.3210.10">
    <property type="entry name" value="Hypothetical protein af1432"/>
    <property type="match status" value="1"/>
</dbReference>